<evidence type="ECO:0000256" key="1">
    <source>
        <dbReference type="SAM" id="MobiDB-lite"/>
    </source>
</evidence>
<evidence type="ECO:0000313" key="3">
    <source>
        <dbReference type="Proteomes" id="UP000789831"/>
    </source>
</evidence>
<gene>
    <name evidence="2" type="ORF">AGERDE_LOCUS13057</name>
</gene>
<accession>A0A9N9ETE8</accession>
<feature type="compositionally biased region" description="Polar residues" evidence="1">
    <location>
        <begin position="13"/>
        <end position="23"/>
    </location>
</feature>
<dbReference type="Proteomes" id="UP000789831">
    <property type="component" value="Unassembled WGS sequence"/>
</dbReference>
<keyword evidence="3" id="KW-1185">Reference proteome</keyword>
<feature type="compositionally biased region" description="Low complexity" evidence="1">
    <location>
        <begin position="34"/>
        <end position="44"/>
    </location>
</feature>
<feature type="non-terminal residue" evidence="2">
    <location>
        <position position="236"/>
    </location>
</feature>
<organism evidence="2 3">
    <name type="scientific">Ambispora gerdemannii</name>
    <dbReference type="NCBI Taxonomy" id="144530"/>
    <lineage>
        <taxon>Eukaryota</taxon>
        <taxon>Fungi</taxon>
        <taxon>Fungi incertae sedis</taxon>
        <taxon>Mucoromycota</taxon>
        <taxon>Glomeromycotina</taxon>
        <taxon>Glomeromycetes</taxon>
        <taxon>Archaeosporales</taxon>
        <taxon>Ambisporaceae</taxon>
        <taxon>Ambispora</taxon>
    </lineage>
</organism>
<dbReference type="OrthoDB" id="10530612at2759"/>
<sequence>SKPNKPLGDKKTLTNQRSNSTQGLKDLSLPVQKPTPSTSRPTPRNETIPITGWEPPNFDEMHKKKTVNTLMGSAPGFMDLVDDVYERLLADNYDKMQHFPQDIFRYYCATLWWARVIIPDKLYQYYHSIGNFTFMGETFHYRIDETDDFTGVNRKITGFLKDPFTGNANCDPNMFWKYADLPIPGILLLNMIHEFQGIKGWNIIPYQHKHSSWSSTYQQLGFTGTQQLLKHHFPQI</sequence>
<feature type="non-terminal residue" evidence="2">
    <location>
        <position position="1"/>
    </location>
</feature>
<dbReference type="AlphaFoldDB" id="A0A9N9ETE8"/>
<name>A0A9N9ETE8_9GLOM</name>
<dbReference type="EMBL" id="CAJVPL010013870">
    <property type="protein sequence ID" value="CAG8689706.1"/>
    <property type="molecule type" value="Genomic_DNA"/>
</dbReference>
<feature type="region of interest" description="Disordered" evidence="1">
    <location>
        <begin position="1"/>
        <end position="54"/>
    </location>
</feature>
<comment type="caution">
    <text evidence="2">The sequence shown here is derived from an EMBL/GenBank/DDBJ whole genome shotgun (WGS) entry which is preliminary data.</text>
</comment>
<reference evidence="2" key="1">
    <citation type="submission" date="2021-06" db="EMBL/GenBank/DDBJ databases">
        <authorList>
            <person name="Kallberg Y."/>
            <person name="Tangrot J."/>
            <person name="Rosling A."/>
        </authorList>
    </citation>
    <scope>NUCLEOTIDE SEQUENCE</scope>
    <source>
        <strain evidence="2">MT106</strain>
    </source>
</reference>
<evidence type="ECO:0000313" key="2">
    <source>
        <dbReference type="EMBL" id="CAG8689706.1"/>
    </source>
</evidence>
<proteinExistence type="predicted"/>
<protein>
    <submittedName>
        <fullName evidence="2">1481_t:CDS:1</fullName>
    </submittedName>
</protein>